<keyword evidence="6" id="KW-1185">Reference proteome</keyword>
<evidence type="ECO:0000313" key="6">
    <source>
        <dbReference type="Proteomes" id="UP001629113"/>
    </source>
</evidence>
<dbReference type="EMBL" id="JBFCZG010000005">
    <property type="protein sequence ID" value="KAL3422594.1"/>
    <property type="molecule type" value="Genomic_DNA"/>
</dbReference>
<evidence type="ECO:0000256" key="2">
    <source>
        <dbReference type="SAM" id="MobiDB-lite"/>
    </source>
</evidence>
<dbReference type="InterPro" id="IPR040446">
    <property type="entry name" value="RRP7"/>
</dbReference>
<organism evidence="5 6">
    <name type="scientific">Phlyctema vagabunda</name>
    <dbReference type="NCBI Taxonomy" id="108571"/>
    <lineage>
        <taxon>Eukaryota</taxon>
        <taxon>Fungi</taxon>
        <taxon>Dikarya</taxon>
        <taxon>Ascomycota</taxon>
        <taxon>Pezizomycotina</taxon>
        <taxon>Leotiomycetes</taxon>
        <taxon>Helotiales</taxon>
        <taxon>Dermateaceae</taxon>
        <taxon>Phlyctema</taxon>
    </lineage>
</organism>
<gene>
    <name evidence="5" type="ORF">PVAG01_06750</name>
</gene>
<proteinExistence type="inferred from homology"/>
<reference evidence="5 6" key="1">
    <citation type="submission" date="2024-06" db="EMBL/GenBank/DDBJ databases">
        <title>Complete genome of Phlyctema vagabunda strain 19-DSS-EL-015.</title>
        <authorList>
            <person name="Fiorenzani C."/>
        </authorList>
    </citation>
    <scope>NUCLEOTIDE SEQUENCE [LARGE SCALE GENOMIC DNA]</scope>
    <source>
        <strain evidence="5 6">19-DSS-EL-015</strain>
    </source>
</reference>
<name>A0ABR4PH21_9HELO</name>
<feature type="compositionally biased region" description="Basic and acidic residues" evidence="2">
    <location>
        <begin position="242"/>
        <end position="267"/>
    </location>
</feature>
<evidence type="ECO:0000259" key="3">
    <source>
        <dbReference type="Pfam" id="PF12923"/>
    </source>
</evidence>
<dbReference type="PANTHER" id="PTHR13191">
    <property type="entry name" value="RIBOSOMAL RNA PROCESSING PROTEIN 7-RELATED"/>
    <property type="match status" value="1"/>
</dbReference>
<dbReference type="CDD" id="cd12950">
    <property type="entry name" value="RRP7_Rrp7p"/>
    <property type="match status" value="1"/>
</dbReference>
<evidence type="ECO:0000313" key="5">
    <source>
        <dbReference type="EMBL" id="KAL3422594.1"/>
    </source>
</evidence>
<comment type="caution">
    <text evidence="5">The sequence shown here is derived from an EMBL/GenBank/DDBJ whole genome shotgun (WGS) entry which is preliminary data.</text>
</comment>
<dbReference type="CDD" id="cd12293">
    <property type="entry name" value="dRRM_Rrp7p"/>
    <property type="match status" value="1"/>
</dbReference>
<protein>
    <submittedName>
        <fullName evidence="5">Meiotic recombination protein DMC1</fullName>
    </submittedName>
</protein>
<feature type="domain" description="Rrp7 RRM-like N-terminal" evidence="4">
    <location>
        <begin position="11"/>
        <end position="185"/>
    </location>
</feature>
<dbReference type="InterPro" id="IPR040447">
    <property type="entry name" value="RRM_Rrp7"/>
</dbReference>
<feature type="region of interest" description="Disordered" evidence="2">
    <location>
        <begin position="227"/>
        <end position="267"/>
    </location>
</feature>
<comment type="similarity">
    <text evidence="1">Belongs to the RRP7 family.</text>
</comment>
<accession>A0ABR4PH21</accession>
<evidence type="ECO:0000259" key="4">
    <source>
        <dbReference type="Pfam" id="PF17799"/>
    </source>
</evidence>
<dbReference type="PANTHER" id="PTHR13191:SF0">
    <property type="entry name" value="RIBOSOMAL RNA-PROCESSING PROTEIN 7 HOMOLOG A-RELATED"/>
    <property type="match status" value="1"/>
</dbReference>
<feature type="domain" description="Ribosomal RNA-processing protein 7 C-terminal" evidence="3">
    <location>
        <begin position="188"/>
        <end position="307"/>
    </location>
</feature>
<dbReference type="Pfam" id="PF17799">
    <property type="entry name" value="RRM_Rrp7"/>
    <property type="match status" value="1"/>
</dbReference>
<evidence type="ECO:0000256" key="1">
    <source>
        <dbReference type="ARBA" id="ARBA00006110"/>
    </source>
</evidence>
<dbReference type="Proteomes" id="UP001629113">
    <property type="component" value="Unassembled WGS sequence"/>
</dbReference>
<dbReference type="Gene3D" id="6.10.250.1770">
    <property type="match status" value="1"/>
</dbReference>
<sequence length="309" mass="35070">MVKSTPTIGEYAVLPITLPPTASYPETATHHVYVRPHAPRIPTEDDERSLFLVNVPVDSTPAHFRCVFSELVGAGRFESISFESEKKTNAPSDALVTTILQGGKKRKRGEAQNVQEINTDLPEVWDRTLHKSGGTAVVVLADAKCVEAVLKAIRKVHRSGIYPVWGEGVSSSKVPKLGSARYSAHQKLRYPPKSEIQASVDAYMTLFAAKEEEAAQLAKRQRNVPDEDGFVTVSRGGRTGPARREEAEMKRKEMEEKEQKKKQEMGDFYRFQMREKRKEEQGELVKRFEEDRRRVEVMKEKRSNFRPEK</sequence>
<dbReference type="Pfam" id="PF12923">
    <property type="entry name" value="RRP7"/>
    <property type="match status" value="1"/>
</dbReference>
<dbReference type="InterPro" id="IPR024326">
    <property type="entry name" value="RRP7_C"/>
</dbReference>